<protein>
    <submittedName>
        <fullName evidence="2">Cyclin dependent kinase binding protein, putative</fullName>
    </submittedName>
</protein>
<dbReference type="CDD" id="cd20556">
    <property type="entry name" value="CYCLIN_CABLES"/>
    <property type="match status" value="1"/>
</dbReference>
<dbReference type="Pfam" id="PF00134">
    <property type="entry name" value="Cyclin_N"/>
    <property type="match status" value="1"/>
</dbReference>
<organism evidence="2 7">
    <name type="scientific">Plasmodium berghei</name>
    <dbReference type="NCBI Taxonomy" id="5821"/>
    <lineage>
        <taxon>Eukaryota</taxon>
        <taxon>Sar</taxon>
        <taxon>Alveolata</taxon>
        <taxon>Apicomplexa</taxon>
        <taxon>Aconoidasida</taxon>
        <taxon>Haemosporida</taxon>
        <taxon>Plasmodiidae</taxon>
        <taxon>Plasmodium</taxon>
        <taxon>Plasmodium (Vinckeia)</taxon>
    </lineage>
</organism>
<dbReference type="Proteomes" id="UP000220214">
    <property type="component" value="Chromosome 1"/>
</dbReference>
<dbReference type="EMBL" id="LT608137">
    <property type="protein sequence ID" value="SCM19058.1"/>
    <property type="molecule type" value="Genomic_DNA"/>
</dbReference>
<dbReference type="OrthoDB" id="5353095at2759"/>
<dbReference type="GO" id="GO:0051726">
    <property type="term" value="P:regulation of cell cycle"/>
    <property type="evidence" value="ECO:0007669"/>
    <property type="project" value="InterPro"/>
</dbReference>
<evidence type="ECO:0000313" key="2">
    <source>
        <dbReference type="EMBL" id="CXH80703.1"/>
    </source>
</evidence>
<sequence>MKNGDYFNVYNEFFKDAYTFLNTIIETKRDCGEISSSSESGSEEKKKIKNKKYINENNISKVCDKTEDNTKKENKKYIYFYLSTYDKDKYLNDNVSTQYIKKNKYMYKRSNSRTIHGINNDENCEGNNHIPNNIRINVRNFNNNSSTSLSQNEYDIKKKDYTEHSIMNRGIPKILMSYKNDYNICLSYNISPDNVWNDINIMNYKIPSYKKGGNIYGETGSDIDHESMKEEYNIKKKDQKNMFSFLYKWILSNTIQKIEKNELINYTNKKKLQIQYRNKQITNEYTNTIIDFHENKDDILENGNYKNSHNLSSNSYYLDSYEYNYNNLNFDKDNFYNDKNTNRDIFEENKKDIEKICKKNNFSFNNTKKMKKKKKNKGISYEHLLTPSKYEYDAFCLFNPRFKQGKHHTVLCLQSYNVSIIPFVQPKKLKEEVNELFSEINPWIHKSLTLSKLRNLKIDLFNLINHIPEIDISTISCAWVFFERLVIKGYVHKGNRKLYAATCLILSLKFYQHDDIHILEKLLIYIQKLDKKENLTPSLIFSMEFTLYKLLDFSLQHTYENIRLHIHQYLESKELKFEDVYGTSEDTYLVQMENGKFD</sequence>
<dbReference type="InterPro" id="IPR012388">
    <property type="entry name" value="CABLES1/2"/>
</dbReference>
<dbReference type="InterPro" id="IPR036915">
    <property type="entry name" value="Cyclin-like_sf"/>
</dbReference>
<proteinExistence type="predicted"/>
<dbReference type="Proteomes" id="UP000516480">
    <property type="component" value="Chromosome 1"/>
</dbReference>
<dbReference type="InterPro" id="IPR006671">
    <property type="entry name" value="Cyclin_N"/>
</dbReference>
<evidence type="ECO:0000313" key="10">
    <source>
        <dbReference type="Proteomes" id="UP000220214"/>
    </source>
</evidence>
<dbReference type="VEuPathDB" id="PlasmoDB:PBANKA_0104300"/>
<evidence type="ECO:0000313" key="6">
    <source>
        <dbReference type="EMBL" id="SCO58854.1"/>
    </source>
</evidence>
<dbReference type="PANTHER" id="PTHR22896">
    <property type="entry name" value="CDK5 AND ABL1 ENZYME SUBSTRATE 1"/>
    <property type="match status" value="1"/>
</dbReference>
<dbReference type="OMA" id="HDDIHIL"/>
<dbReference type="Proteomes" id="UP000219974">
    <property type="component" value="Chromosome 1"/>
</dbReference>
<evidence type="ECO:0000313" key="8">
    <source>
        <dbReference type="Proteomes" id="UP000219860"/>
    </source>
</evidence>
<evidence type="ECO:0000313" key="9">
    <source>
        <dbReference type="Proteomes" id="UP000219974"/>
    </source>
</evidence>
<dbReference type="EMBL" id="LT608265">
    <property type="protein sequence ID" value="SCO58809.1"/>
    <property type="molecule type" value="Genomic_DNA"/>
</dbReference>
<dbReference type="Proteomes" id="UP000219860">
    <property type="component" value="Chromosome 1"/>
</dbReference>
<dbReference type="EMBL" id="LT160021">
    <property type="protein sequence ID" value="CXH80703.1"/>
    <property type="molecule type" value="Genomic_DNA"/>
</dbReference>
<keyword evidence="2" id="KW-0418">Kinase</keyword>
<evidence type="ECO:0000313" key="11">
    <source>
        <dbReference type="Proteomes" id="UP000516480"/>
    </source>
</evidence>
<dbReference type="GO" id="GO:0016301">
    <property type="term" value="F:kinase activity"/>
    <property type="evidence" value="ECO:0007669"/>
    <property type="project" value="UniProtKB-KW"/>
</dbReference>
<feature type="domain" description="Cyclin N-terminal" evidence="1">
    <location>
        <begin position="446"/>
        <end position="555"/>
    </location>
</feature>
<dbReference type="SUPFAM" id="SSF47954">
    <property type="entry name" value="Cyclin-like"/>
    <property type="match status" value="1"/>
</dbReference>
<accession>A0A0Y9T9J0</accession>
<dbReference type="EMBL" id="LT608249">
    <property type="protein sequence ID" value="SCO58854.1"/>
    <property type="molecule type" value="Genomic_DNA"/>
</dbReference>
<evidence type="ECO:0000259" key="1">
    <source>
        <dbReference type="Pfam" id="PF00134"/>
    </source>
</evidence>
<dbReference type="Gene3D" id="1.10.472.10">
    <property type="entry name" value="Cyclin-like"/>
    <property type="match status" value="1"/>
</dbReference>
<reference evidence="2 7" key="1">
    <citation type="submission" date="2016-02" db="EMBL/GenBank/DDBJ databases">
        <authorList>
            <consortium name="Pathogen Informatics"/>
        </authorList>
    </citation>
    <scope>NUCLEOTIDE SEQUENCE [LARGE SCALE GENOMIC DNA]</scope>
    <source>
        <strain evidence="2 7">K173</strain>
        <strain evidence="3 11">NK65 ny</strain>
        <strain evidence="4 10">NK65e</strain>
        <strain evidence="6 8">SP11 Antwerpcl1</strain>
        <strain evidence="5 9">SP11 RLL</strain>
    </source>
</reference>
<dbReference type="PANTHER" id="PTHR22896:SF0">
    <property type="entry name" value="CYCLIN N-TERMINAL DOMAIN-CONTAINING PROTEIN"/>
    <property type="match status" value="1"/>
</dbReference>
<gene>
    <name evidence="2" type="ORF">PBK173_000009100</name>
    <name evidence="4" type="ORF">PBNK65E_000008800</name>
    <name evidence="3" type="ORF">PBNK65NY_000008800</name>
    <name evidence="6" type="ORF">PBSP11A_000008800</name>
    <name evidence="5" type="ORF">PBSP11RLL_000008800</name>
</gene>
<name>A0A0Y9T9J0_PLABE</name>
<evidence type="ECO:0000313" key="5">
    <source>
        <dbReference type="EMBL" id="SCO58809.1"/>
    </source>
</evidence>
<dbReference type="EMBL" id="LT614627">
    <property type="protein sequence ID" value="SCN21572.1"/>
    <property type="molecule type" value="Genomic_DNA"/>
</dbReference>
<evidence type="ECO:0000313" key="4">
    <source>
        <dbReference type="EMBL" id="SCN21572.1"/>
    </source>
</evidence>
<dbReference type="Proteomes" id="UP000069549">
    <property type="component" value="Chromosome 1"/>
</dbReference>
<dbReference type="AlphaFoldDB" id="A0A0Y9T9J0"/>
<evidence type="ECO:0000313" key="3">
    <source>
        <dbReference type="EMBL" id="SCM19058.1"/>
    </source>
</evidence>
<evidence type="ECO:0000313" key="7">
    <source>
        <dbReference type="Proteomes" id="UP000069549"/>
    </source>
</evidence>
<keyword evidence="2" id="KW-0808">Transferase</keyword>